<dbReference type="NCBIfam" id="TIGR00225">
    <property type="entry name" value="prc"/>
    <property type="match status" value="1"/>
</dbReference>
<dbReference type="SUPFAM" id="SSF52096">
    <property type="entry name" value="ClpP/crotonase"/>
    <property type="match status" value="1"/>
</dbReference>
<dbReference type="Gene3D" id="3.90.226.10">
    <property type="entry name" value="2-enoyl-CoA Hydratase, Chain A, domain 1"/>
    <property type="match status" value="1"/>
</dbReference>
<keyword evidence="2 5" id="KW-0645">Protease</keyword>
<dbReference type="Gene3D" id="3.30.750.44">
    <property type="match status" value="1"/>
</dbReference>
<comment type="caution">
    <text evidence="8">The sequence shown here is derived from an EMBL/GenBank/DDBJ whole genome shotgun (WGS) entry which is preliminary data.</text>
</comment>
<evidence type="ECO:0000313" key="9">
    <source>
        <dbReference type="Proteomes" id="UP000546464"/>
    </source>
</evidence>
<keyword evidence="6" id="KW-0812">Transmembrane</keyword>
<dbReference type="RefSeq" id="WP_185675538.1">
    <property type="nucleotide sequence ID" value="NZ_JACHVB010000025.1"/>
</dbReference>
<sequence>MIKYARQWLIYLLVFFGTGVLLLIFMSLVWLQPHQRDLFSLDFWRNIFHVGQVMLLTNDSYVETDKVGYDDLSTSALKQMIHGLDEYSGYMDHDDYVDFTVHTDQHYAGIGAEVERIDSRVTIAGLFEKSPALAAGLRVGDEIVRVGDLDAAGWSVTEMVERLRGPVGETVALSVYRPSEGRELDFSFRREAIDFPSVREVGVGPDGIGFMRISGFGRNTGSEFRVALSQLEFQGMQALIIDLRGNPGGLLTEAVAVAGEFLPDDTLIVTTRGRDGTVINEERTTGTARQAHYPVAILIDASSASASEIVAGALQDLGKAVIIGETSFGKGSVQRVYEFANGDGLRLTSAMYYLPSGRTIHKEGVIPDIAVPVSTRAALGQRLQYSHLRLMDPQAFEARFGFAPVTDQAIERAREVLRGLLAYRAAADAS</sequence>
<dbReference type="CDD" id="cd06782">
    <property type="entry name" value="cpPDZ_CPP-like"/>
    <property type="match status" value="1"/>
</dbReference>
<dbReference type="SUPFAM" id="SSF50156">
    <property type="entry name" value="PDZ domain-like"/>
    <property type="match status" value="1"/>
</dbReference>
<accession>A0A842HG54</accession>
<keyword evidence="4 5" id="KW-0720">Serine protease</keyword>
<dbReference type="InterPro" id="IPR005151">
    <property type="entry name" value="Tail-specific_protease"/>
</dbReference>
<dbReference type="EMBL" id="JACHVB010000025">
    <property type="protein sequence ID" value="MBC2594557.1"/>
    <property type="molecule type" value="Genomic_DNA"/>
</dbReference>
<feature type="transmembrane region" description="Helical" evidence="6">
    <location>
        <begin position="9"/>
        <end position="31"/>
    </location>
</feature>
<dbReference type="GO" id="GO:0004175">
    <property type="term" value="F:endopeptidase activity"/>
    <property type="evidence" value="ECO:0007669"/>
    <property type="project" value="TreeGrafter"/>
</dbReference>
<dbReference type="PANTHER" id="PTHR32060">
    <property type="entry name" value="TAIL-SPECIFIC PROTEASE"/>
    <property type="match status" value="1"/>
</dbReference>
<reference evidence="8 9" key="1">
    <citation type="submission" date="2020-07" db="EMBL/GenBank/DDBJ databases">
        <authorList>
            <person name="Feng X."/>
        </authorList>
    </citation>
    <scope>NUCLEOTIDE SEQUENCE [LARGE SCALE GENOMIC DNA]</scope>
    <source>
        <strain evidence="8 9">JCM31066</strain>
    </source>
</reference>
<gene>
    <name evidence="8" type="ORF">H5P28_09830</name>
</gene>
<dbReference type="PANTHER" id="PTHR32060:SF30">
    <property type="entry name" value="CARBOXY-TERMINAL PROCESSING PROTEASE CTPA"/>
    <property type="match status" value="1"/>
</dbReference>
<keyword evidence="3 5" id="KW-0378">Hydrolase</keyword>
<dbReference type="SMART" id="SM00228">
    <property type="entry name" value="PDZ"/>
    <property type="match status" value="1"/>
</dbReference>
<dbReference type="GO" id="GO:0008236">
    <property type="term" value="F:serine-type peptidase activity"/>
    <property type="evidence" value="ECO:0007669"/>
    <property type="project" value="UniProtKB-KW"/>
</dbReference>
<dbReference type="PROSITE" id="PS50106">
    <property type="entry name" value="PDZ"/>
    <property type="match status" value="1"/>
</dbReference>
<dbReference type="Gene3D" id="2.30.42.10">
    <property type="match status" value="1"/>
</dbReference>
<evidence type="ECO:0000256" key="4">
    <source>
        <dbReference type="ARBA" id="ARBA00022825"/>
    </source>
</evidence>
<evidence type="ECO:0000313" key="8">
    <source>
        <dbReference type="EMBL" id="MBC2594557.1"/>
    </source>
</evidence>
<dbReference type="Proteomes" id="UP000546464">
    <property type="component" value="Unassembled WGS sequence"/>
</dbReference>
<evidence type="ECO:0000256" key="1">
    <source>
        <dbReference type="ARBA" id="ARBA00009179"/>
    </source>
</evidence>
<dbReference type="InterPro" id="IPR029045">
    <property type="entry name" value="ClpP/crotonase-like_dom_sf"/>
</dbReference>
<evidence type="ECO:0000256" key="3">
    <source>
        <dbReference type="ARBA" id="ARBA00022801"/>
    </source>
</evidence>
<keyword evidence="9" id="KW-1185">Reference proteome</keyword>
<comment type="similarity">
    <text evidence="1 5">Belongs to the peptidase S41A family.</text>
</comment>
<dbReference type="InterPro" id="IPR036034">
    <property type="entry name" value="PDZ_sf"/>
</dbReference>
<keyword evidence="6" id="KW-0472">Membrane</keyword>
<dbReference type="InterPro" id="IPR004447">
    <property type="entry name" value="Peptidase_S41A"/>
</dbReference>
<proteinExistence type="inferred from homology"/>
<feature type="domain" description="PDZ" evidence="7">
    <location>
        <begin position="100"/>
        <end position="164"/>
    </location>
</feature>
<dbReference type="InterPro" id="IPR001478">
    <property type="entry name" value="PDZ"/>
</dbReference>
<dbReference type="Pfam" id="PF03572">
    <property type="entry name" value="Peptidase_S41"/>
    <property type="match status" value="1"/>
</dbReference>
<evidence type="ECO:0000256" key="6">
    <source>
        <dbReference type="SAM" id="Phobius"/>
    </source>
</evidence>
<dbReference type="CDD" id="cd07560">
    <property type="entry name" value="Peptidase_S41_CPP"/>
    <property type="match status" value="1"/>
</dbReference>
<dbReference type="GO" id="GO:0030288">
    <property type="term" value="C:outer membrane-bounded periplasmic space"/>
    <property type="evidence" value="ECO:0007669"/>
    <property type="project" value="TreeGrafter"/>
</dbReference>
<evidence type="ECO:0000259" key="7">
    <source>
        <dbReference type="PROSITE" id="PS50106"/>
    </source>
</evidence>
<evidence type="ECO:0000256" key="2">
    <source>
        <dbReference type="ARBA" id="ARBA00022670"/>
    </source>
</evidence>
<organism evidence="8 9">
    <name type="scientific">Ruficoccus amylovorans</name>
    <dbReference type="NCBI Taxonomy" id="1804625"/>
    <lineage>
        <taxon>Bacteria</taxon>
        <taxon>Pseudomonadati</taxon>
        <taxon>Verrucomicrobiota</taxon>
        <taxon>Opitutia</taxon>
        <taxon>Puniceicoccales</taxon>
        <taxon>Cerasicoccaceae</taxon>
        <taxon>Ruficoccus</taxon>
    </lineage>
</organism>
<keyword evidence="6" id="KW-1133">Transmembrane helix</keyword>
<dbReference type="SMART" id="SM00245">
    <property type="entry name" value="TSPc"/>
    <property type="match status" value="1"/>
</dbReference>
<dbReference type="Pfam" id="PF00595">
    <property type="entry name" value="PDZ"/>
    <property type="match status" value="1"/>
</dbReference>
<dbReference type="AlphaFoldDB" id="A0A842HG54"/>
<protein>
    <submittedName>
        <fullName evidence="8">S41 family peptidase</fullName>
    </submittedName>
</protein>
<evidence type="ECO:0000256" key="5">
    <source>
        <dbReference type="RuleBase" id="RU004404"/>
    </source>
</evidence>
<dbReference type="GO" id="GO:0006508">
    <property type="term" value="P:proteolysis"/>
    <property type="evidence" value="ECO:0007669"/>
    <property type="project" value="UniProtKB-KW"/>
</dbReference>
<name>A0A842HG54_9BACT</name>
<dbReference type="GO" id="GO:0007165">
    <property type="term" value="P:signal transduction"/>
    <property type="evidence" value="ECO:0007669"/>
    <property type="project" value="TreeGrafter"/>
</dbReference>